<evidence type="ECO:0000256" key="1">
    <source>
        <dbReference type="ARBA" id="ARBA00022553"/>
    </source>
</evidence>
<dbReference type="PROSITE" id="PS50110">
    <property type="entry name" value="RESPONSE_REGULATORY"/>
    <property type="match status" value="1"/>
</dbReference>
<dbReference type="InterPro" id="IPR016032">
    <property type="entry name" value="Sig_transdc_resp-reg_C-effctor"/>
</dbReference>
<dbReference type="RefSeq" id="WP_253063620.1">
    <property type="nucleotide sequence ID" value="NZ_JAMXWM010000022.1"/>
</dbReference>
<evidence type="ECO:0000256" key="7">
    <source>
        <dbReference type="PROSITE-ProRule" id="PRU01091"/>
    </source>
</evidence>
<feature type="domain" description="OmpR/PhoB-type" evidence="9">
    <location>
        <begin position="129"/>
        <end position="227"/>
    </location>
</feature>
<dbReference type="SMART" id="SM00862">
    <property type="entry name" value="Trans_reg_C"/>
    <property type="match status" value="1"/>
</dbReference>
<feature type="DNA-binding region" description="OmpR/PhoB-type" evidence="7">
    <location>
        <begin position="129"/>
        <end position="227"/>
    </location>
</feature>
<proteinExistence type="predicted"/>
<feature type="modified residue" description="4-aspartylphosphate" evidence="6">
    <location>
        <position position="52"/>
    </location>
</feature>
<keyword evidence="2" id="KW-0902">Two-component regulatory system</keyword>
<dbReference type="Gene3D" id="6.10.250.690">
    <property type="match status" value="1"/>
</dbReference>
<dbReference type="Gene3D" id="1.10.10.10">
    <property type="entry name" value="Winged helix-like DNA-binding domain superfamily/Winged helix DNA-binding domain"/>
    <property type="match status" value="1"/>
</dbReference>
<reference evidence="11" key="1">
    <citation type="journal article" date="2019" name="Int. J. Syst. Evol. Microbiol.">
        <title>The Global Catalogue of Microorganisms (GCM) 10K type strain sequencing project: providing services to taxonomists for standard genome sequencing and annotation.</title>
        <authorList>
            <consortium name="The Broad Institute Genomics Platform"/>
            <consortium name="The Broad Institute Genome Sequencing Center for Infectious Disease"/>
            <person name="Wu L."/>
            <person name="Ma J."/>
        </authorList>
    </citation>
    <scope>NUCLEOTIDE SEQUENCE [LARGE SCALE GENOMIC DNA]</scope>
    <source>
        <strain evidence="11">TISTR 2466</strain>
    </source>
</reference>
<dbReference type="SUPFAM" id="SSF46894">
    <property type="entry name" value="C-terminal effector domain of the bipartite response regulators"/>
    <property type="match status" value="1"/>
</dbReference>
<dbReference type="InterPro" id="IPR001789">
    <property type="entry name" value="Sig_transdc_resp-reg_receiver"/>
</dbReference>
<evidence type="ECO:0000256" key="4">
    <source>
        <dbReference type="ARBA" id="ARBA00023125"/>
    </source>
</evidence>
<evidence type="ECO:0000256" key="5">
    <source>
        <dbReference type="ARBA" id="ARBA00023163"/>
    </source>
</evidence>
<evidence type="ECO:0000259" key="9">
    <source>
        <dbReference type="PROSITE" id="PS51755"/>
    </source>
</evidence>
<dbReference type="InterPro" id="IPR001867">
    <property type="entry name" value="OmpR/PhoB-type_DNA-bd"/>
</dbReference>
<name>A0ABW5RZK6_9BACL</name>
<feature type="domain" description="Response regulatory" evidence="8">
    <location>
        <begin position="3"/>
        <end position="116"/>
    </location>
</feature>
<evidence type="ECO:0000259" key="8">
    <source>
        <dbReference type="PROSITE" id="PS50110"/>
    </source>
</evidence>
<dbReference type="Gene3D" id="3.40.50.2300">
    <property type="match status" value="1"/>
</dbReference>
<gene>
    <name evidence="10" type="ORF">ACFSUE_04795</name>
</gene>
<keyword evidence="5" id="KW-0804">Transcription</keyword>
<evidence type="ECO:0000313" key="11">
    <source>
        <dbReference type="Proteomes" id="UP001597399"/>
    </source>
</evidence>
<keyword evidence="1 6" id="KW-0597">Phosphoprotein</keyword>
<comment type="caution">
    <text evidence="10">The sequence shown here is derived from an EMBL/GenBank/DDBJ whole genome shotgun (WGS) entry which is preliminary data.</text>
</comment>
<dbReference type="PANTHER" id="PTHR48111:SF31">
    <property type="entry name" value="TRANSCRIPTIONAL REGULATORY PROTEIN YXDJ"/>
    <property type="match status" value="1"/>
</dbReference>
<dbReference type="InterPro" id="IPR036388">
    <property type="entry name" value="WH-like_DNA-bd_sf"/>
</dbReference>
<evidence type="ECO:0000256" key="3">
    <source>
        <dbReference type="ARBA" id="ARBA00023015"/>
    </source>
</evidence>
<organism evidence="10 11">
    <name type="scientific">Sporolactobacillus shoreicorticis</name>
    <dbReference type="NCBI Taxonomy" id="1923877"/>
    <lineage>
        <taxon>Bacteria</taxon>
        <taxon>Bacillati</taxon>
        <taxon>Bacillota</taxon>
        <taxon>Bacilli</taxon>
        <taxon>Bacillales</taxon>
        <taxon>Sporolactobacillaceae</taxon>
        <taxon>Sporolactobacillus</taxon>
    </lineage>
</organism>
<dbReference type="Pfam" id="PF00486">
    <property type="entry name" value="Trans_reg_C"/>
    <property type="match status" value="1"/>
</dbReference>
<protein>
    <submittedName>
        <fullName evidence="10">Response regulator transcription factor</fullName>
    </submittedName>
</protein>
<evidence type="ECO:0000256" key="6">
    <source>
        <dbReference type="PROSITE-ProRule" id="PRU00169"/>
    </source>
</evidence>
<evidence type="ECO:0000313" key="10">
    <source>
        <dbReference type="EMBL" id="MFD2692950.1"/>
    </source>
</evidence>
<sequence>MNKILIVEDDLKIAALLQTYMMKYDLKAWIADDFNQISDFFDRVQPDLVLMDINLPKFDGYYWCRKIRERSLCPIIFLSARDGEFDQVMALENGGDDYITKPFSYQVVIAKVRAQLRRAFGDFACNDREPEYRANGLIFYPLRLTICKEDHKAELTKNETKLLELIWRSAPAVATRDVLLEEIWDDSTFVDDNTLSVTVARLRKKLDLIGAAGAIRSIRGSGYRWMYQGEGS</sequence>
<dbReference type="EMBL" id="JBHUMQ010000012">
    <property type="protein sequence ID" value="MFD2692950.1"/>
    <property type="molecule type" value="Genomic_DNA"/>
</dbReference>
<dbReference type="Pfam" id="PF00072">
    <property type="entry name" value="Response_reg"/>
    <property type="match status" value="1"/>
</dbReference>
<dbReference type="PANTHER" id="PTHR48111">
    <property type="entry name" value="REGULATOR OF RPOS"/>
    <property type="match status" value="1"/>
</dbReference>
<dbReference type="InterPro" id="IPR039420">
    <property type="entry name" value="WalR-like"/>
</dbReference>
<dbReference type="CDD" id="cd00383">
    <property type="entry name" value="trans_reg_C"/>
    <property type="match status" value="1"/>
</dbReference>
<dbReference type="InterPro" id="IPR011006">
    <property type="entry name" value="CheY-like_superfamily"/>
</dbReference>
<dbReference type="CDD" id="cd18159">
    <property type="entry name" value="REC_OmpR_NsrR-like"/>
    <property type="match status" value="1"/>
</dbReference>
<dbReference type="SUPFAM" id="SSF52172">
    <property type="entry name" value="CheY-like"/>
    <property type="match status" value="1"/>
</dbReference>
<keyword evidence="4 7" id="KW-0238">DNA-binding</keyword>
<dbReference type="Proteomes" id="UP001597399">
    <property type="component" value="Unassembled WGS sequence"/>
</dbReference>
<keyword evidence="11" id="KW-1185">Reference proteome</keyword>
<evidence type="ECO:0000256" key="2">
    <source>
        <dbReference type="ARBA" id="ARBA00023012"/>
    </source>
</evidence>
<dbReference type="PROSITE" id="PS51755">
    <property type="entry name" value="OMPR_PHOB"/>
    <property type="match status" value="1"/>
</dbReference>
<dbReference type="SMART" id="SM00448">
    <property type="entry name" value="REC"/>
    <property type="match status" value="1"/>
</dbReference>
<accession>A0ABW5RZK6</accession>
<keyword evidence="3" id="KW-0805">Transcription regulation</keyword>